<evidence type="ECO:0000256" key="1">
    <source>
        <dbReference type="ARBA" id="ARBA00001917"/>
    </source>
</evidence>
<keyword evidence="9" id="KW-1185">Reference proteome</keyword>
<evidence type="ECO:0000256" key="4">
    <source>
        <dbReference type="ARBA" id="ARBA00038054"/>
    </source>
</evidence>
<gene>
    <name evidence="8" type="primary">Piso0_004331</name>
    <name evidence="7" type="ORF">GNLVRS01_PISO0K14530g</name>
    <name evidence="8" type="ORF">GNLVRS01_PISO0L14531g</name>
</gene>
<dbReference type="InterPro" id="IPR002563">
    <property type="entry name" value="Flavin_Rdtase-like_dom"/>
</dbReference>
<accession>G8Y846</accession>
<dbReference type="OrthoDB" id="10250990at2759"/>
<dbReference type="InParanoid" id="G8Y846"/>
<dbReference type="HOGENOM" id="CLU_059021_3_0_1"/>
<dbReference type="AlphaFoldDB" id="G8Y846"/>
<keyword evidence="2" id="KW-0285">Flavoprotein</keyword>
<evidence type="ECO:0000256" key="2">
    <source>
        <dbReference type="ARBA" id="ARBA00022630"/>
    </source>
</evidence>
<organism evidence="8 9">
    <name type="scientific">Pichia sorbitophila (strain ATCC MYA-4447 / BCRC 22081 / CBS 7064 / NBRC 10061 / NRRL Y-12695)</name>
    <name type="common">Hybrid yeast</name>
    <dbReference type="NCBI Taxonomy" id="559304"/>
    <lineage>
        <taxon>Eukaryota</taxon>
        <taxon>Fungi</taxon>
        <taxon>Dikarya</taxon>
        <taxon>Ascomycota</taxon>
        <taxon>Saccharomycotina</taxon>
        <taxon>Pichiomycetes</taxon>
        <taxon>Debaryomycetaceae</taxon>
        <taxon>Millerozyma</taxon>
    </lineage>
</organism>
<keyword evidence="3" id="KW-0288">FMN</keyword>
<dbReference type="Proteomes" id="UP000005222">
    <property type="component" value="Chromosome L"/>
</dbReference>
<reference evidence="8" key="1">
    <citation type="submission" date="2011-10" db="EMBL/GenBank/DDBJ databases">
        <authorList>
            <person name="Genoscope - CEA"/>
        </authorList>
    </citation>
    <scope>NUCLEOTIDE SEQUENCE</scope>
</reference>
<name>G8Y846_PICSO</name>
<evidence type="ECO:0000313" key="7">
    <source>
        <dbReference type="EMBL" id="CCE83745.1"/>
    </source>
</evidence>
<dbReference type="SUPFAM" id="SSF50475">
    <property type="entry name" value="FMN-binding split barrel"/>
    <property type="match status" value="1"/>
</dbReference>
<evidence type="ECO:0000256" key="3">
    <source>
        <dbReference type="ARBA" id="ARBA00022643"/>
    </source>
</evidence>
<dbReference type="EMBL" id="FO082049">
    <property type="protein sequence ID" value="CCE83745.1"/>
    <property type="molecule type" value="Genomic_DNA"/>
</dbReference>
<feature type="domain" description="Flavin reductase like" evidence="6">
    <location>
        <begin position="68"/>
        <end position="187"/>
    </location>
</feature>
<comment type="cofactor">
    <cofactor evidence="1">
        <name>FMN</name>
        <dbReference type="ChEBI" id="CHEBI:58210"/>
    </cofactor>
</comment>
<dbReference type="PANTHER" id="PTHR33798">
    <property type="entry name" value="FLAVOPROTEIN OXYGENASE"/>
    <property type="match status" value="1"/>
</dbReference>
<feature type="region of interest" description="Disordered" evidence="5">
    <location>
        <begin position="1"/>
        <end position="41"/>
    </location>
</feature>
<evidence type="ECO:0000256" key="5">
    <source>
        <dbReference type="SAM" id="MobiDB-lite"/>
    </source>
</evidence>
<protein>
    <submittedName>
        <fullName evidence="8">Piso0_004331 protein</fullName>
    </submittedName>
</protein>
<sequence length="255" mass="28939">MTSNSNGKVRPKFEEAEWTYTQSPQPTWQPGSGASKSEFREHKKRVVDPYADGRNLIDNYKLLTSAITPRPIALVSSLGQNHQENLAPFSYFSLLNHEPPIFSLGISSNQQNLKDTCKNLHETRECTINLISEWFIEAANHSSINAPYGISEWELTGLTPLKSKKVKPKHVAESAFSVEGKVIHIHEWRSPNNQQHTTGYTFIIEGIMFHAREDIINEDLNQVDINKLKPISRLGGSVYARTTEGFEIPRPIYEH</sequence>
<dbReference type="OMA" id="HGVSEWH"/>
<dbReference type="Pfam" id="PF01613">
    <property type="entry name" value="Flavin_Reduct"/>
    <property type="match status" value="1"/>
</dbReference>
<dbReference type="GO" id="GO:0010181">
    <property type="term" value="F:FMN binding"/>
    <property type="evidence" value="ECO:0007669"/>
    <property type="project" value="InterPro"/>
</dbReference>
<dbReference type="eggNOG" id="ENOG502QT1K">
    <property type="taxonomic scope" value="Eukaryota"/>
</dbReference>
<reference evidence="9" key="2">
    <citation type="journal article" date="2012" name="G3 (Bethesda)">
        <title>Pichia sorbitophila, an interspecies yeast hybrid reveals early steps of genome resolution following polyploidization.</title>
        <authorList>
            <person name="Leh Louis V."/>
            <person name="Despons L."/>
            <person name="Friedrich A."/>
            <person name="Martin T."/>
            <person name="Durrens P."/>
            <person name="Casaregola S."/>
            <person name="Neuveglise C."/>
            <person name="Fairhead C."/>
            <person name="Marck C."/>
            <person name="Cruz J.A."/>
            <person name="Straub M.L."/>
            <person name="Kugler V."/>
            <person name="Sacerdot C."/>
            <person name="Uzunov Z."/>
            <person name="Thierry A."/>
            <person name="Weiss S."/>
            <person name="Bleykasten C."/>
            <person name="De Montigny J."/>
            <person name="Jacques N."/>
            <person name="Jung P."/>
            <person name="Lemaire M."/>
            <person name="Mallet S."/>
            <person name="Morel G."/>
            <person name="Richard G.F."/>
            <person name="Sarkar A."/>
            <person name="Savel G."/>
            <person name="Schacherer J."/>
            <person name="Seret M.L."/>
            <person name="Talla E."/>
            <person name="Samson G."/>
            <person name="Jubin C."/>
            <person name="Poulain J."/>
            <person name="Vacherie B."/>
            <person name="Barbe V."/>
            <person name="Pelletier E."/>
            <person name="Sherman D.J."/>
            <person name="Westhof E."/>
            <person name="Weissenbach J."/>
            <person name="Baret P.V."/>
            <person name="Wincker P."/>
            <person name="Gaillardin C."/>
            <person name="Dujon B."/>
            <person name="Souciet J.L."/>
        </authorList>
    </citation>
    <scope>NUCLEOTIDE SEQUENCE [LARGE SCALE GENOMIC DNA]</scope>
    <source>
        <strain evidence="9">ATCC MYA-4447 / BCRC 22081 / CBS 7064 / NBRC 10061 / NRRL Y-12695</strain>
    </source>
</reference>
<dbReference type="PANTHER" id="PTHR33798:SF5">
    <property type="entry name" value="FLAVIN REDUCTASE LIKE DOMAIN-CONTAINING PROTEIN"/>
    <property type="match status" value="1"/>
</dbReference>
<dbReference type="Proteomes" id="UP000005222">
    <property type="component" value="Chromosome K"/>
</dbReference>
<dbReference type="STRING" id="559304.G8Y846"/>
<dbReference type="InterPro" id="IPR012349">
    <property type="entry name" value="Split_barrel_FMN-bd"/>
</dbReference>
<dbReference type="Gene3D" id="2.30.110.10">
    <property type="entry name" value="Electron Transport, Fmn-binding Protein, Chain A"/>
    <property type="match status" value="1"/>
</dbReference>
<proteinExistence type="inferred from homology"/>
<evidence type="ECO:0000259" key="6">
    <source>
        <dbReference type="Pfam" id="PF01613"/>
    </source>
</evidence>
<feature type="compositionally biased region" description="Polar residues" evidence="5">
    <location>
        <begin position="19"/>
        <end position="35"/>
    </location>
</feature>
<evidence type="ECO:0000313" key="9">
    <source>
        <dbReference type="Proteomes" id="UP000005222"/>
    </source>
</evidence>
<comment type="similarity">
    <text evidence="4">Belongs to the flavoredoxin family.</text>
</comment>
<dbReference type="EMBL" id="FO082048">
    <property type="protein sequence ID" value="CCE84776.1"/>
    <property type="molecule type" value="Genomic_DNA"/>
</dbReference>
<evidence type="ECO:0000313" key="8">
    <source>
        <dbReference type="EMBL" id="CCE84776.1"/>
    </source>
</evidence>